<dbReference type="InterPro" id="IPR001452">
    <property type="entry name" value="SH3_domain"/>
</dbReference>
<evidence type="ECO:0000256" key="2">
    <source>
        <dbReference type="PROSITE-ProRule" id="PRU00192"/>
    </source>
</evidence>
<dbReference type="PANTHER" id="PTHR14167">
    <property type="entry name" value="SH3 DOMAIN-CONTAINING"/>
    <property type="match status" value="1"/>
</dbReference>
<keyword evidence="1 2" id="KW-0728">SH3 domain</keyword>
<keyword evidence="5" id="KW-1185">Reference proteome</keyword>
<dbReference type="PANTHER" id="PTHR14167:SF116">
    <property type="entry name" value="CAP, ISOFORM AC"/>
    <property type="match status" value="1"/>
</dbReference>
<evidence type="ECO:0000256" key="1">
    <source>
        <dbReference type="ARBA" id="ARBA00022443"/>
    </source>
</evidence>
<dbReference type="Gene3D" id="2.30.30.40">
    <property type="entry name" value="SH3 Domains"/>
    <property type="match status" value="1"/>
</dbReference>
<dbReference type="Proteomes" id="UP000789759">
    <property type="component" value="Unassembled WGS sequence"/>
</dbReference>
<sequence length="147" mass="16794">MADMDPELTRVLLETLAGETEKNKKTNDNNVLPKAENYTFPEIKIRDFGFESDDPRHWGQPCPFTGDEGENEDEYTDRRARALYDFPAGDADELSFKEGDILIIKQRSGVGWLSAELNDKTGLVPENYVALIGFFILFRLQSRLMEI</sequence>
<dbReference type="SMART" id="SM00326">
    <property type="entry name" value="SH3"/>
    <property type="match status" value="1"/>
</dbReference>
<dbReference type="PRINTS" id="PR00499">
    <property type="entry name" value="P67PHOX"/>
</dbReference>
<protein>
    <submittedName>
        <fullName evidence="4">22691_t:CDS:1</fullName>
    </submittedName>
</protein>
<dbReference type="SUPFAM" id="SSF50044">
    <property type="entry name" value="SH3-domain"/>
    <property type="match status" value="1"/>
</dbReference>
<dbReference type="PROSITE" id="PS50002">
    <property type="entry name" value="SH3"/>
    <property type="match status" value="1"/>
</dbReference>
<gene>
    <name evidence="4" type="ORF">CPELLU_LOCUS5947</name>
</gene>
<dbReference type="Pfam" id="PF00018">
    <property type="entry name" value="SH3_1"/>
    <property type="match status" value="1"/>
</dbReference>
<reference evidence="4" key="1">
    <citation type="submission" date="2021-06" db="EMBL/GenBank/DDBJ databases">
        <authorList>
            <person name="Kallberg Y."/>
            <person name="Tangrot J."/>
            <person name="Rosling A."/>
        </authorList>
    </citation>
    <scope>NUCLEOTIDE SEQUENCE</scope>
    <source>
        <strain evidence="4">FL966</strain>
    </source>
</reference>
<dbReference type="InterPro" id="IPR036028">
    <property type="entry name" value="SH3-like_dom_sf"/>
</dbReference>
<dbReference type="FunFam" id="2.30.30.40:FF:000072">
    <property type="entry name" value="Unconventional Myosin IB"/>
    <property type="match status" value="1"/>
</dbReference>
<dbReference type="InterPro" id="IPR050384">
    <property type="entry name" value="Endophilin_SH3RF"/>
</dbReference>
<name>A0A9N9G2W1_9GLOM</name>
<accession>A0A9N9G2W1</accession>
<proteinExistence type="predicted"/>
<feature type="domain" description="SH3" evidence="3">
    <location>
        <begin position="75"/>
        <end position="134"/>
    </location>
</feature>
<comment type="caution">
    <text evidence="4">The sequence shown here is derived from an EMBL/GenBank/DDBJ whole genome shotgun (WGS) entry which is preliminary data.</text>
</comment>
<dbReference type="PRINTS" id="PR00452">
    <property type="entry name" value="SH3DOMAIN"/>
</dbReference>
<dbReference type="AlphaFoldDB" id="A0A9N9G2W1"/>
<dbReference type="EMBL" id="CAJVQA010003562">
    <property type="protein sequence ID" value="CAG8577799.1"/>
    <property type="molecule type" value="Genomic_DNA"/>
</dbReference>
<dbReference type="OrthoDB" id="19092at2759"/>
<evidence type="ECO:0000313" key="5">
    <source>
        <dbReference type="Proteomes" id="UP000789759"/>
    </source>
</evidence>
<evidence type="ECO:0000313" key="4">
    <source>
        <dbReference type="EMBL" id="CAG8577799.1"/>
    </source>
</evidence>
<organism evidence="4 5">
    <name type="scientific">Cetraspora pellucida</name>
    <dbReference type="NCBI Taxonomy" id="1433469"/>
    <lineage>
        <taxon>Eukaryota</taxon>
        <taxon>Fungi</taxon>
        <taxon>Fungi incertae sedis</taxon>
        <taxon>Mucoromycota</taxon>
        <taxon>Glomeromycotina</taxon>
        <taxon>Glomeromycetes</taxon>
        <taxon>Diversisporales</taxon>
        <taxon>Gigasporaceae</taxon>
        <taxon>Cetraspora</taxon>
    </lineage>
</organism>
<evidence type="ECO:0000259" key="3">
    <source>
        <dbReference type="PROSITE" id="PS50002"/>
    </source>
</evidence>